<dbReference type="PANTHER" id="PTHR33393:SF13">
    <property type="entry name" value="PGA BIOSYNTHESIS PROTEIN CAPA"/>
    <property type="match status" value="1"/>
</dbReference>
<comment type="similarity">
    <text evidence="1">Belongs to the CapA family.</text>
</comment>
<organism evidence="3">
    <name type="scientific">Clostridioides difficile</name>
    <name type="common">Peptoclostridium difficile</name>
    <dbReference type="NCBI Taxonomy" id="1496"/>
    <lineage>
        <taxon>Bacteria</taxon>
        <taxon>Bacillati</taxon>
        <taxon>Bacillota</taxon>
        <taxon>Clostridia</taxon>
        <taxon>Peptostreptococcales</taxon>
        <taxon>Peptostreptococcaceae</taxon>
        <taxon>Clostridioides</taxon>
    </lineage>
</organism>
<evidence type="ECO:0000313" key="3">
    <source>
        <dbReference type="EMBL" id="SUY20388.1"/>
    </source>
</evidence>
<dbReference type="InterPro" id="IPR019079">
    <property type="entry name" value="Capsule_synth_CapA"/>
</dbReference>
<dbReference type="AlphaFoldDB" id="A0A381I4Q9"/>
<dbReference type="InterPro" id="IPR029052">
    <property type="entry name" value="Metallo-depent_PP-like"/>
</dbReference>
<evidence type="ECO:0000256" key="1">
    <source>
        <dbReference type="ARBA" id="ARBA00005662"/>
    </source>
</evidence>
<name>A0A381I4Q9_CLODI</name>
<reference evidence="3" key="1">
    <citation type="submission" date="2018-06" db="EMBL/GenBank/DDBJ databases">
        <authorList>
            <consortium name="Pathogen Informatics"/>
            <person name="Doyle S."/>
        </authorList>
    </citation>
    <scope>NUCLEOTIDE SEQUENCE</scope>
    <source>
        <strain evidence="3">NCTC13307</strain>
    </source>
</reference>
<gene>
    <name evidence="3" type="ORF">NCTC13307_00132</name>
</gene>
<keyword evidence="3" id="KW-0449">Lipoprotein</keyword>
<accession>A0A381I4Q9</accession>
<protein>
    <submittedName>
        <fullName evidence="3">Lipoprotein</fullName>
    </submittedName>
</protein>
<proteinExistence type="inferred from homology"/>
<sequence length="73" mass="8236">MGSHPHVIQGIEKYKNKYIAYSLGNFCFGGNKNPSDTDSYIYQQTFTFSDNKLTSIKEPNIIPTSITSSKLQK</sequence>
<dbReference type="Pfam" id="PF09587">
    <property type="entry name" value="PGA_cap"/>
    <property type="match status" value="1"/>
</dbReference>
<dbReference type="EMBL" id="UFWD01000001">
    <property type="protein sequence ID" value="SUY20388.1"/>
    <property type="molecule type" value="Genomic_DNA"/>
</dbReference>
<dbReference type="SUPFAM" id="SSF56300">
    <property type="entry name" value="Metallo-dependent phosphatases"/>
    <property type="match status" value="1"/>
</dbReference>
<evidence type="ECO:0000259" key="2">
    <source>
        <dbReference type="Pfam" id="PF09587"/>
    </source>
</evidence>
<dbReference type="InterPro" id="IPR052169">
    <property type="entry name" value="CW_Biosynth-Accessory"/>
</dbReference>
<dbReference type="PANTHER" id="PTHR33393">
    <property type="entry name" value="POLYGLUTAMINE SYNTHESIS ACCESSORY PROTEIN RV0574C-RELATED"/>
    <property type="match status" value="1"/>
</dbReference>
<feature type="domain" description="Capsule synthesis protein CapA" evidence="2">
    <location>
        <begin position="1"/>
        <end position="29"/>
    </location>
</feature>